<proteinExistence type="predicted"/>
<protein>
    <submittedName>
        <fullName evidence="2">Uncharacterized protein</fullName>
    </submittedName>
</protein>
<gene>
    <name evidence="2" type="ORF">NDU88_005154</name>
</gene>
<dbReference type="EMBL" id="JANPWB010000008">
    <property type="protein sequence ID" value="KAJ1164720.1"/>
    <property type="molecule type" value="Genomic_DNA"/>
</dbReference>
<evidence type="ECO:0000256" key="1">
    <source>
        <dbReference type="SAM" id="MobiDB-lite"/>
    </source>
</evidence>
<dbReference type="Proteomes" id="UP001066276">
    <property type="component" value="Chromosome 4_2"/>
</dbReference>
<feature type="region of interest" description="Disordered" evidence="1">
    <location>
        <begin position="1"/>
        <end position="78"/>
    </location>
</feature>
<accession>A0AAV7SL10</accession>
<name>A0AAV7SL10_PLEWA</name>
<sequence length="129" mass="14373">MGTSGAQKEKKSERTGVQDQEKEMREEEPQKSAEGAGSERIHGVEAPQRRYQDVGPIRWGDTTAGYRTGPGSTGMPEEEARVQQALLAHLASTPSSVRKEVTVGQYITVQEEDYSTRQVSRTFIFKWAN</sequence>
<reference evidence="2" key="1">
    <citation type="journal article" date="2022" name="bioRxiv">
        <title>Sequencing and chromosome-scale assembly of the giantPleurodeles waltlgenome.</title>
        <authorList>
            <person name="Brown T."/>
            <person name="Elewa A."/>
            <person name="Iarovenko S."/>
            <person name="Subramanian E."/>
            <person name="Araus A.J."/>
            <person name="Petzold A."/>
            <person name="Susuki M."/>
            <person name="Suzuki K.-i.T."/>
            <person name="Hayashi T."/>
            <person name="Toyoda A."/>
            <person name="Oliveira C."/>
            <person name="Osipova E."/>
            <person name="Leigh N.D."/>
            <person name="Simon A."/>
            <person name="Yun M.H."/>
        </authorList>
    </citation>
    <scope>NUCLEOTIDE SEQUENCE</scope>
    <source>
        <strain evidence="2">20211129_DDA</strain>
        <tissue evidence="2">Liver</tissue>
    </source>
</reference>
<keyword evidence="3" id="KW-1185">Reference proteome</keyword>
<organism evidence="2 3">
    <name type="scientific">Pleurodeles waltl</name>
    <name type="common">Iberian ribbed newt</name>
    <dbReference type="NCBI Taxonomy" id="8319"/>
    <lineage>
        <taxon>Eukaryota</taxon>
        <taxon>Metazoa</taxon>
        <taxon>Chordata</taxon>
        <taxon>Craniata</taxon>
        <taxon>Vertebrata</taxon>
        <taxon>Euteleostomi</taxon>
        <taxon>Amphibia</taxon>
        <taxon>Batrachia</taxon>
        <taxon>Caudata</taxon>
        <taxon>Salamandroidea</taxon>
        <taxon>Salamandridae</taxon>
        <taxon>Pleurodelinae</taxon>
        <taxon>Pleurodeles</taxon>
    </lineage>
</organism>
<feature type="compositionally biased region" description="Basic and acidic residues" evidence="1">
    <location>
        <begin position="7"/>
        <end position="52"/>
    </location>
</feature>
<evidence type="ECO:0000313" key="3">
    <source>
        <dbReference type="Proteomes" id="UP001066276"/>
    </source>
</evidence>
<dbReference type="AlphaFoldDB" id="A0AAV7SL10"/>
<comment type="caution">
    <text evidence="2">The sequence shown here is derived from an EMBL/GenBank/DDBJ whole genome shotgun (WGS) entry which is preliminary data.</text>
</comment>
<evidence type="ECO:0000313" key="2">
    <source>
        <dbReference type="EMBL" id="KAJ1164720.1"/>
    </source>
</evidence>